<keyword evidence="5 9" id="KW-0378">Hydrolase</keyword>
<name>A0A8T2Y0V6_POPDE</name>
<sequence length="367" mass="40080">MQQIHRQTNQRTKVVTKSERSKTQNKHHARRKKMSCSVAVSNSPVFSPSKTLFRSKTVVPIPSPPAETIALTLTHSKPTTQSPSSSTTSCSSPSPFRYRLQKPLTGFNSSSSLASGSGAAATLLKRKRPTRLDIPVVMGFGGGLATPREVEEAEVEREGYGYSVYCKRGRREAMEDRFSAVVDLEGDAKQAFFAIFDGHGGAKAAEFAAGNLDKNILDEVARRDEEDIKDAVKYGYLNTDAQFLKEDIRGGSCCVTALIRKGNLVVSNAGDCRAVISRGGVAEALTADHRPSRGDEKDRIESMGGYVDLIHGTWRIQGSLAVSRGIGDSHLKQWVIAEPDTNVVRIKPDHEFLILASDGLWDRVCSR</sequence>
<protein>
    <recommendedName>
        <fullName evidence="3">protein-serine/threonine phosphatase</fullName>
        <ecNumber evidence="3">3.1.3.16</ecNumber>
    </recommendedName>
</protein>
<feature type="compositionally biased region" description="Low complexity" evidence="10">
    <location>
        <begin position="76"/>
        <end position="95"/>
    </location>
</feature>
<dbReference type="Pfam" id="PF00481">
    <property type="entry name" value="PP2C"/>
    <property type="match status" value="1"/>
</dbReference>
<dbReference type="EC" id="3.1.3.16" evidence="3"/>
<comment type="caution">
    <text evidence="12">The sequence shown here is derived from an EMBL/GenBank/DDBJ whole genome shotgun (WGS) entry which is preliminary data.</text>
</comment>
<comment type="similarity">
    <text evidence="9">Belongs to the PP2C family.</text>
</comment>
<dbReference type="GO" id="GO:0004722">
    <property type="term" value="F:protein serine/threonine phosphatase activity"/>
    <property type="evidence" value="ECO:0007669"/>
    <property type="project" value="UniProtKB-EC"/>
</dbReference>
<evidence type="ECO:0000256" key="2">
    <source>
        <dbReference type="ARBA" id="ARBA00001946"/>
    </source>
</evidence>
<evidence type="ECO:0000313" key="12">
    <source>
        <dbReference type="EMBL" id="KAH8498740.1"/>
    </source>
</evidence>
<dbReference type="PROSITE" id="PS01032">
    <property type="entry name" value="PPM_1"/>
    <property type="match status" value="1"/>
</dbReference>
<feature type="region of interest" description="Disordered" evidence="10">
    <location>
        <begin position="1"/>
        <end position="37"/>
    </location>
</feature>
<keyword evidence="4" id="KW-0479">Metal-binding</keyword>
<dbReference type="Proteomes" id="UP000807159">
    <property type="component" value="Chromosome 9"/>
</dbReference>
<dbReference type="InterPro" id="IPR036457">
    <property type="entry name" value="PPM-type-like_dom_sf"/>
</dbReference>
<dbReference type="SMART" id="SM00332">
    <property type="entry name" value="PP2Cc"/>
    <property type="match status" value="1"/>
</dbReference>
<dbReference type="AlphaFoldDB" id="A0A8T2Y0V6"/>
<evidence type="ECO:0000256" key="4">
    <source>
        <dbReference type="ARBA" id="ARBA00022723"/>
    </source>
</evidence>
<proteinExistence type="inferred from homology"/>
<evidence type="ECO:0000256" key="8">
    <source>
        <dbReference type="ARBA" id="ARBA00023211"/>
    </source>
</evidence>
<comment type="cofactor">
    <cofactor evidence="1">
        <name>Mn(2+)</name>
        <dbReference type="ChEBI" id="CHEBI:29035"/>
    </cofactor>
</comment>
<gene>
    <name evidence="12" type="ORF">H0E87_017607</name>
</gene>
<evidence type="ECO:0000256" key="7">
    <source>
        <dbReference type="ARBA" id="ARBA00022912"/>
    </source>
</evidence>
<keyword evidence="6" id="KW-0460">Magnesium</keyword>
<dbReference type="InterPro" id="IPR000222">
    <property type="entry name" value="PP2C_BS"/>
</dbReference>
<dbReference type="PROSITE" id="PS51746">
    <property type="entry name" value="PPM_2"/>
    <property type="match status" value="1"/>
</dbReference>
<feature type="region of interest" description="Disordered" evidence="10">
    <location>
        <begin position="75"/>
        <end position="95"/>
    </location>
</feature>
<reference evidence="12" key="1">
    <citation type="journal article" date="2021" name="J. Hered.">
        <title>Genome Assembly of Salicaceae Populus deltoides (Eastern Cottonwood) I-69 Based on Nanopore Sequencing and Hi-C Technologies.</title>
        <authorList>
            <person name="Bai S."/>
            <person name="Wu H."/>
            <person name="Zhang J."/>
            <person name="Pan Z."/>
            <person name="Zhao W."/>
            <person name="Li Z."/>
            <person name="Tong C."/>
        </authorList>
    </citation>
    <scope>NUCLEOTIDE SEQUENCE</scope>
    <source>
        <tissue evidence="12">Leaf</tissue>
    </source>
</reference>
<evidence type="ECO:0000256" key="9">
    <source>
        <dbReference type="RuleBase" id="RU003465"/>
    </source>
</evidence>
<evidence type="ECO:0000313" key="13">
    <source>
        <dbReference type="Proteomes" id="UP000807159"/>
    </source>
</evidence>
<accession>A0A8T2Y0V6</accession>
<dbReference type="GO" id="GO:0046872">
    <property type="term" value="F:metal ion binding"/>
    <property type="evidence" value="ECO:0007669"/>
    <property type="project" value="UniProtKB-KW"/>
</dbReference>
<feature type="compositionally biased region" description="Polar residues" evidence="10">
    <location>
        <begin position="1"/>
        <end position="15"/>
    </location>
</feature>
<dbReference type="InterPro" id="IPR015655">
    <property type="entry name" value="PP2C"/>
</dbReference>
<keyword evidence="13" id="KW-1185">Reference proteome</keyword>
<evidence type="ECO:0000256" key="3">
    <source>
        <dbReference type="ARBA" id="ARBA00013081"/>
    </source>
</evidence>
<dbReference type="PANTHER" id="PTHR13832">
    <property type="entry name" value="PROTEIN PHOSPHATASE 2C"/>
    <property type="match status" value="1"/>
</dbReference>
<feature type="compositionally biased region" description="Basic residues" evidence="10">
    <location>
        <begin position="23"/>
        <end position="34"/>
    </location>
</feature>
<evidence type="ECO:0000256" key="5">
    <source>
        <dbReference type="ARBA" id="ARBA00022801"/>
    </source>
</evidence>
<dbReference type="InterPro" id="IPR001932">
    <property type="entry name" value="PPM-type_phosphatase-like_dom"/>
</dbReference>
<keyword evidence="7 9" id="KW-0904">Protein phosphatase</keyword>
<evidence type="ECO:0000259" key="11">
    <source>
        <dbReference type="PROSITE" id="PS51746"/>
    </source>
</evidence>
<evidence type="ECO:0000256" key="1">
    <source>
        <dbReference type="ARBA" id="ARBA00001936"/>
    </source>
</evidence>
<dbReference type="CDD" id="cd00143">
    <property type="entry name" value="PP2Cc"/>
    <property type="match status" value="1"/>
</dbReference>
<evidence type="ECO:0000256" key="6">
    <source>
        <dbReference type="ARBA" id="ARBA00022842"/>
    </source>
</evidence>
<comment type="cofactor">
    <cofactor evidence="2">
        <name>Mg(2+)</name>
        <dbReference type="ChEBI" id="CHEBI:18420"/>
    </cofactor>
</comment>
<organism evidence="12 13">
    <name type="scientific">Populus deltoides</name>
    <name type="common">Eastern poplar</name>
    <name type="synonym">Eastern cottonwood</name>
    <dbReference type="NCBI Taxonomy" id="3696"/>
    <lineage>
        <taxon>Eukaryota</taxon>
        <taxon>Viridiplantae</taxon>
        <taxon>Streptophyta</taxon>
        <taxon>Embryophyta</taxon>
        <taxon>Tracheophyta</taxon>
        <taxon>Spermatophyta</taxon>
        <taxon>Magnoliopsida</taxon>
        <taxon>eudicotyledons</taxon>
        <taxon>Gunneridae</taxon>
        <taxon>Pentapetalae</taxon>
        <taxon>rosids</taxon>
        <taxon>fabids</taxon>
        <taxon>Malpighiales</taxon>
        <taxon>Salicaceae</taxon>
        <taxon>Saliceae</taxon>
        <taxon>Populus</taxon>
    </lineage>
</organism>
<keyword evidence="8" id="KW-0464">Manganese</keyword>
<evidence type="ECO:0000256" key="10">
    <source>
        <dbReference type="SAM" id="MobiDB-lite"/>
    </source>
</evidence>
<dbReference type="PANTHER" id="PTHR13832:SF853">
    <property type="entry name" value="PROTEIN PHOSPHATASE 2C 2-RELATED"/>
    <property type="match status" value="1"/>
</dbReference>
<dbReference type="SUPFAM" id="SSF81606">
    <property type="entry name" value="PP2C-like"/>
    <property type="match status" value="1"/>
</dbReference>
<dbReference type="EMBL" id="JACEGQ020000009">
    <property type="protein sequence ID" value="KAH8498740.1"/>
    <property type="molecule type" value="Genomic_DNA"/>
</dbReference>
<feature type="domain" description="PPM-type phosphatase" evidence="11">
    <location>
        <begin position="161"/>
        <end position="367"/>
    </location>
</feature>
<dbReference type="Gene3D" id="3.60.40.10">
    <property type="entry name" value="PPM-type phosphatase domain"/>
    <property type="match status" value="1"/>
</dbReference>